<dbReference type="RefSeq" id="WP_167083092.1">
    <property type="nucleotide sequence ID" value="NZ_BAAADC010000001.1"/>
</dbReference>
<dbReference type="Gene3D" id="3.40.50.300">
    <property type="entry name" value="P-loop containing nucleotide triphosphate hydrolases"/>
    <property type="match status" value="1"/>
</dbReference>
<dbReference type="SUPFAM" id="SSF53795">
    <property type="entry name" value="PEP carboxykinase-like"/>
    <property type="match status" value="1"/>
</dbReference>
<organism evidence="1 2">
    <name type="scientific">Rhizomicrobium palustre</name>
    <dbReference type="NCBI Taxonomy" id="189966"/>
    <lineage>
        <taxon>Bacteria</taxon>
        <taxon>Pseudomonadati</taxon>
        <taxon>Pseudomonadota</taxon>
        <taxon>Alphaproteobacteria</taxon>
        <taxon>Micropepsales</taxon>
        <taxon>Micropepsaceae</taxon>
        <taxon>Rhizomicrobium</taxon>
    </lineage>
</organism>
<evidence type="ECO:0000313" key="1">
    <source>
        <dbReference type="EMBL" id="NIK88964.1"/>
    </source>
</evidence>
<evidence type="ECO:0000313" key="2">
    <source>
        <dbReference type="Proteomes" id="UP000570514"/>
    </source>
</evidence>
<dbReference type="AlphaFoldDB" id="A0A846MZ77"/>
<gene>
    <name evidence="1" type="ORF">FHS83_002282</name>
</gene>
<comment type="caution">
    <text evidence="1">The sequence shown here is derived from an EMBL/GenBank/DDBJ whole genome shotgun (WGS) entry which is preliminary data.</text>
</comment>
<dbReference type="InterPro" id="IPR027417">
    <property type="entry name" value="P-loop_NTPase"/>
</dbReference>
<dbReference type="EMBL" id="JAASRM010000001">
    <property type="protein sequence ID" value="NIK88964.1"/>
    <property type="molecule type" value="Genomic_DNA"/>
</dbReference>
<dbReference type="Proteomes" id="UP000570514">
    <property type="component" value="Unassembled WGS sequence"/>
</dbReference>
<reference evidence="1 2" key="1">
    <citation type="submission" date="2020-03" db="EMBL/GenBank/DDBJ databases">
        <title>Genomic Encyclopedia of Type Strains, Phase IV (KMG-IV): sequencing the most valuable type-strain genomes for metagenomic binning, comparative biology and taxonomic classification.</title>
        <authorList>
            <person name="Goeker M."/>
        </authorList>
    </citation>
    <scope>NUCLEOTIDE SEQUENCE [LARGE SCALE GENOMIC DNA]</scope>
    <source>
        <strain evidence="1 2">DSM 19867</strain>
    </source>
</reference>
<accession>A0A846MZ77</accession>
<name>A0A846MZ77_9PROT</name>
<protein>
    <recommendedName>
        <fullName evidence="3">HPr kinase/phosphorylase C-terminal domain-containing protein</fullName>
    </recommendedName>
</protein>
<keyword evidence="2" id="KW-1185">Reference proteome</keyword>
<proteinExistence type="predicted"/>
<evidence type="ECO:0008006" key="3">
    <source>
        <dbReference type="Google" id="ProtNLM"/>
    </source>
</evidence>
<sequence length="300" mass="32415">MAGDYWYIGYNLVIHSELEVCGASRVTERMAACAAPDIEIVKGNAGILPDRARLGPFAFSGDTLFFEAPKIAKFLCQAGRRIIVEPHDGATERDVCDILVATALPILLWMQLNAIMLHACGIVLDGGAIGVCGVSGGGKSTVLKEAVERGAHVVGDDTLRVQQVLEGFRISGLPAQYCWDVCSGENRVRHDVPADRVMRTAPLAALFVLELPRATGAAQFTKLSGGERLNAILEHHHRPLVPRLLGCSAALLPLAARLAGLPLFSWRRSEQSPELSDYEYDFLASVSATDTLTTKQRDVI</sequence>